<dbReference type="GO" id="GO:0009228">
    <property type="term" value="P:thiamine biosynthetic process"/>
    <property type="evidence" value="ECO:0007669"/>
    <property type="project" value="UniProtKB-KW"/>
</dbReference>
<dbReference type="STRING" id="651662.SAMN04488069_11097"/>
<proteinExistence type="predicted"/>
<dbReference type="Proteomes" id="UP000199249">
    <property type="component" value="Unassembled WGS sequence"/>
</dbReference>
<dbReference type="GO" id="GO:0005737">
    <property type="term" value="C:cytoplasm"/>
    <property type="evidence" value="ECO:0007669"/>
    <property type="project" value="TreeGrafter"/>
</dbReference>
<evidence type="ECO:0000313" key="4">
    <source>
        <dbReference type="EMBL" id="SDY59273.1"/>
    </source>
</evidence>
<evidence type="ECO:0000259" key="3">
    <source>
        <dbReference type="Pfam" id="PF02581"/>
    </source>
</evidence>
<dbReference type="EMBL" id="FNOV01000010">
    <property type="protein sequence ID" value="SDY59273.1"/>
    <property type="molecule type" value="Genomic_DNA"/>
</dbReference>
<comment type="pathway">
    <text evidence="1">Cofactor biosynthesis; thiamine diphosphate biosynthesis.</text>
</comment>
<reference evidence="5" key="1">
    <citation type="submission" date="2016-10" db="EMBL/GenBank/DDBJ databases">
        <authorList>
            <person name="Varghese N."/>
            <person name="Submissions S."/>
        </authorList>
    </citation>
    <scope>NUCLEOTIDE SEQUENCE [LARGE SCALE GENOMIC DNA]</scope>
    <source>
        <strain evidence="5">CGMCC 1.8975</strain>
    </source>
</reference>
<dbReference type="RefSeq" id="WP_092741665.1">
    <property type="nucleotide sequence ID" value="NZ_FNOV01000010.1"/>
</dbReference>
<sequence length="202" mass="21851">MKLLLISPPAAVADETELVGEMLAAGLARFHVRKPAWEPAAIADYLARLPARYLPRVVVHGQPALVREFRLGGLHLTAAARAACRRRPLLLPGQTLSTSFHHLAELRAHRRCYDYVFLSPVFDSLSKTDYPAAFSLEALTKALTPLRNRAGYSPQVMALGGVDEHRLAAVRQAGFAGAAVLGAVWQSPDPVVAFSRLQLAAG</sequence>
<dbReference type="SUPFAM" id="SSF51391">
    <property type="entry name" value="Thiamin phosphate synthase"/>
    <property type="match status" value="1"/>
</dbReference>
<feature type="domain" description="Thiamine phosphate synthase/TenI" evidence="3">
    <location>
        <begin position="4"/>
        <end position="184"/>
    </location>
</feature>
<organism evidence="4 5">
    <name type="scientific">Hymenobacter psychrophilus</name>
    <dbReference type="NCBI Taxonomy" id="651662"/>
    <lineage>
        <taxon>Bacteria</taxon>
        <taxon>Pseudomonadati</taxon>
        <taxon>Bacteroidota</taxon>
        <taxon>Cytophagia</taxon>
        <taxon>Cytophagales</taxon>
        <taxon>Hymenobacteraceae</taxon>
        <taxon>Hymenobacter</taxon>
    </lineage>
</organism>
<protein>
    <submittedName>
        <fullName evidence="4">Thiamine-phosphate pyrophosphorylase</fullName>
    </submittedName>
</protein>
<name>A0A1H3L4C6_9BACT</name>
<dbReference type="GO" id="GO:0004789">
    <property type="term" value="F:thiamine-phosphate diphosphorylase activity"/>
    <property type="evidence" value="ECO:0007669"/>
    <property type="project" value="TreeGrafter"/>
</dbReference>
<dbReference type="OrthoDB" id="194683at2"/>
<dbReference type="InterPro" id="IPR013785">
    <property type="entry name" value="Aldolase_TIM"/>
</dbReference>
<evidence type="ECO:0000313" key="5">
    <source>
        <dbReference type="Proteomes" id="UP000199249"/>
    </source>
</evidence>
<keyword evidence="5" id="KW-1185">Reference proteome</keyword>
<dbReference type="Pfam" id="PF02581">
    <property type="entry name" value="TMP-TENI"/>
    <property type="match status" value="1"/>
</dbReference>
<dbReference type="Gene3D" id="3.20.20.70">
    <property type="entry name" value="Aldolase class I"/>
    <property type="match status" value="1"/>
</dbReference>
<dbReference type="InterPro" id="IPR022998">
    <property type="entry name" value="ThiamineP_synth_TenI"/>
</dbReference>
<dbReference type="PANTHER" id="PTHR20857">
    <property type="entry name" value="THIAMINE-PHOSPHATE PYROPHOSPHORYLASE"/>
    <property type="match status" value="1"/>
</dbReference>
<dbReference type="PANTHER" id="PTHR20857:SF15">
    <property type="entry name" value="THIAMINE-PHOSPHATE SYNTHASE"/>
    <property type="match status" value="1"/>
</dbReference>
<accession>A0A1H3L4C6</accession>
<evidence type="ECO:0000256" key="2">
    <source>
        <dbReference type="ARBA" id="ARBA00022977"/>
    </source>
</evidence>
<dbReference type="AlphaFoldDB" id="A0A1H3L4C6"/>
<evidence type="ECO:0000256" key="1">
    <source>
        <dbReference type="ARBA" id="ARBA00004948"/>
    </source>
</evidence>
<dbReference type="InterPro" id="IPR036206">
    <property type="entry name" value="ThiamineP_synth_sf"/>
</dbReference>
<gene>
    <name evidence="4" type="ORF">SAMN04488069_11097</name>
</gene>
<dbReference type="CDD" id="cd00564">
    <property type="entry name" value="TMP_TenI"/>
    <property type="match status" value="1"/>
</dbReference>
<keyword evidence="2" id="KW-0784">Thiamine biosynthesis</keyword>